<organism evidence="10 11">
    <name type="scientific">Syncephalastrum racemosum</name>
    <name type="common">Filamentous fungus</name>
    <dbReference type="NCBI Taxonomy" id="13706"/>
    <lineage>
        <taxon>Eukaryota</taxon>
        <taxon>Fungi</taxon>
        <taxon>Fungi incertae sedis</taxon>
        <taxon>Mucoromycota</taxon>
        <taxon>Mucoromycotina</taxon>
        <taxon>Mucoromycetes</taxon>
        <taxon>Mucorales</taxon>
        <taxon>Syncephalastraceae</taxon>
        <taxon>Syncephalastrum</taxon>
    </lineage>
</organism>
<dbReference type="Gene3D" id="3.30.160.190">
    <property type="entry name" value="atu1810 like domain"/>
    <property type="match status" value="1"/>
</dbReference>
<keyword evidence="5 9" id="KW-0809">Transit peptide</keyword>
<protein>
    <recommendedName>
        <fullName evidence="9">NADH dehydrogenase [ubiquinone] iron-sulfur protein 4, mitochondrial</fullName>
    </recommendedName>
</protein>
<comment type="similarity">
    <text evidence="1 9">Belongs to the complex I NDUFS4 subunit family.</text>
</comment>
<evidence type="ECO:0000256" key="6">
    <source>
        <dbReference type="ARBA" id="ARBA00022982"/>
    </source>
</evidence>
<evidence type="ECO:0000313" key="11">
    <source>
        <dbReference type="Proteomes" id="UP000242180"/>
    </source>
</evidence>
<dbReference type="GO" id="GO:0022900">
    <property type="term" value="P:electron transport chain"/>
    <property type="evidence" value="ECO:0007669"/>
    <property type="project" value="InterPro"/>
</dbReference>
<keyword evidence="7 9" id="KW-0496">Mitochondrion</keyword>
<dbReference type="GO" id="GO:0005743">
    <property type="term" value="C:mitochondrial inner membrane"/>
    <property type="evidence" value="ECO:0007669"/>
    <property type="project" value="UniProtKB-SubCell"/>
</dbReference>
<dbReference type="InterPro" id="IPR006885">
    <property type="entry name" value="NADH_UbQ_FeS_4_mit-like"/>
</dbReference>
<evidence type="ECO:0000256" key="3">
    <source>
        <dbReference type="ARBA" id="ARBA00022660"/>
    </source>
</evidence>
<comment type="caution">
    <text evidence="10">The sequence shown here is derived from an EMBL/GenBank/DDBJ whole genome shotgun (WGS) entry which is preliminary data.</text>
</comment>
<sequence>MLRPLSNVTKKFLVPSLGVRPFTVSTHLYKDEDSASREVTHGHREDRAVYPMDAVSGAPEELQERMVRIFSPSKPATQSGKHGTRHWRIDFDIMEDGNRWENPLIGWASSSDYQQALAIKFNTKDDAVHFAEKQGWNYYVQEPKPVKFVKKMYADNYKYSPHPLRLIKTK</sequence>
<dbReference type="PANTHER" id="PTHR12219:SF8">
    <property type="entry name" value="NADH DEHYDROGENASE [UBIQUINONE] IRON-SULFUR PROTEIN 4, MITOCHONDRIAL"/>
    <property type="match status" value="1"/>
</dbReference>
<comment type="subcellular location">
    <subcellularLocation>
        <location evidence="9">Mitochondrion inner membrane</location>
        <topology evidence="9">Peripheral membrane protein</topology>
        <orientation evidence="9">Matrix side</orientation>
    </subcellularLocation>
</comment>
<keyword evidence="6 9" id="KW-0249">Electron transport</keyword>
<evidence type="ECO:0000313" key="10">
    <source>
        <dbReference type="EMBL" id="ORZ03124.1"/>
    </source>
</evidence>
<keyword evidence="11" id="KW-1185">Reference proteome</keyword>
<evidence type="ECO:0000256" key="7">
    <source>
        <dbReference type="ARBA" id="ARBA00023128"/>
    </source>
</evidence>
<dbReference type="Pfam" id="PF04800">
    <property type="entry name" value="NDUS4"/>
    <property type="match status" value="1"/>
</dbReference>
<keyword evidence="4 9" id="KW-0999">Mitochondrion inner membrane</keyword>
<gene>
    <name evidence="10" type="ORF">BCR43DRAFT_501050</name>
</gene>
<dbReference type="InterPro" id="IPR038532">
    <property type="entry name" value="NDUFS4-like_sf"/>
</dbReference>
<dbReference type="AlphaFoldDB" id="A0A1X2HUF5"/>
<proteinExistence type="inferred from homology"/>
<dbReference type="STRING" id="13706.A0A1X2HUF5"/>
<accession>A0A1X2HUF5</accession>
<dbReference type="OMA" id="GTIMKFD"/>
<keyword evidence="2 9" id="KW-0813">Transport</keyword>
<dbReference type="FunFam" id="3.30.160.190:FF:000001">
    <property type="entry name" value="NADH-ubiquinone oxidoreductase 21 kDa subunit mitochondrial"/>
    <property type="match status" value="1"/>
</dbReference>
<dbReference type="InParanoid" id="A0A1X2HUF5"/>
<evidence type="ECO:0000256" key="9">
    <source>
        <dbReference type="RuleBase" id="RU367010"/>
    </source>
</evidence>
<dbReference type="PANTHER" id="PTHR12219">
    <property type="entry name" value="NADH-UBIQUINONE OXIDOREDUCTASE"/>
    <property type="match status" value="1"/>
</dbReference>
<name>A0A1X2HUF5_SYNRA</name>
<evidence type="ECO:0000256" key="5">
    <source>
        <dbReference type="ARBA" id="ARBA00022946"/>
    </source>
</evidence>
<evidence type="ECO:0000256" key="8">
    <source>
        <dbReference type="ARBA" id="ARBA00023136"/>
    </source>
</evidence>
<evidence type="ECO:0000256" key="1">
    <source>
        <dbReference type="ARBA" id="ARBA00005882"/>
    </source>
</evidence>
<evidence type="ECO:0000256" key="2">
    <source>
        <dbReference type="ARBA" id="ARBA00022448"/>
    </source>
</evidence>
<keyword evidence="8 9" id="KW-0472">Membrane</keyword>
<keyword evidence="3 9" id="KW-0679">Respiratory chain</keyword>
<reference evidence="10 11" key="1">
    <citation type="submission" date="2016-07" db="EMBL/GenBank/DDBJ databases">
        <title>Pervasive Adenine N6-methylation of Active Genes in Fungi.</title>
        <authorList>
            <consortium name="DOE Joint Genome Institute"/>
            <person name="Mondo S.J."/>
            <person name="Dannebaum R.O."/>
            <person name="Kuo R.C."/>
            <person name="Labutti K."/>
            <person name="Haridas S."/>
            <person name="Kuo A."/>
            <person name="Salamov A."/>
            <person name="Ahrendt S.R."/>
            <person name="Lipzen A."/>
            <person name="Sullivan W."/>
            <person name="Andreopoulos W.B."/>
            <person name="Clum A."/>
            <person name="Lindquist E."/>
            <person name="Daum C."/>
            <person name="Ramamoorthy G.K."/>
            <person name="Gryganskyi A."/>
            <person name="Culley D."/>
            <person name="Magnuson J.K."/>
            <person name="James T.Y."/>
            <person name="O'Malley M.A."/>
            <person name="Stajich J.E."/>
            <person name="Spatafora J.W."/>
            <person name="Visel A."/>
            <person name="Grigoriev I.V."/>
        </authorList>
    </citation>
    <scope>NUCLEOTIDE SEQUENCE [LARGE SCALE GENOMIC DNA]</scope>
    <source>
        <strain evidence="10 11">NRRL 2496</strain>
    </source>
</reference>
<evidence type="ECO:0000256" key="4">
    <source>
        <dbReference type="ARBA" id="ARBA00022792"/>
    </source>
</evidence>
<dbReference type="EMBL" id="MCGN01000001">
    <property type="protein sequence ID" value="ORZ03124.1"/>
    <property type="molecule type" value="Genomic_DNA"/>
</dbReference>
<comment type="function">
    <text evidence="9">Accessory subunit of the mitochondrial membrane respiratory chain NADH dehydrogenase (Complex I), that is believed not to be involved in catalysis. Complex I functions in the transfer of electrons from NADH to the respiratory chain. The immediate electron acceptor for the enzyme is believed to be ubiquinone.</text>
</comment>
<dbReference type="OrthoDB" id="3089at2759"/>
<dbReference type="Proteomes" id="UP000242180">
    <property type="component" value="Unassembled WGS sequence"/>
</dbReference>